<dbReference type="Proteomes" id="UP000199379">
    <property type="component" value="Unassembled WGS sequence"/>
</dbReference>
<keyword evidence="1" id="KW-1133">Transmembrane helix</keyword>
<protein>
    <submittedName>
        <fullName evidence="2">Uncharacterized protein</fullName>
    </submittedName>
</protein>
<reference evidence="2 3" key="1">
    <citation type="submission" date="2016-10" db="EMBL/GenBank/DDBJ databases">
        <authorList>
            <person name="de Groot N.N."/>
        </authorList>
    </citation>
    <scope>NUCLEOTIDE SEQUENCE [LARGE SCALE GENOMIC DNA]</scope>
    <source>
        <strain evidence="2 3">DSM 29340</strain>
    </source>
</reference>
<accession>A0A1H6U894</accession>
<evidence type="ECO:0000313" key="3">
    <source>
        <dbReference type="Proteomes" id="UP000199379"/>
    </source>
</evidence>
<organism evidence="2 3">
    <name type="scientific">Cribrihabitans marinus</name>
    <dbReference type="NCBI Taxonomy" id="1227549"/>
    <lineage>
        <taxon>Bacteria</taxon>
        <taxon>Pseudomonadati</taxon>
        <taxon>Pseudomonadota</taxon>
        <taxon>Alphaproteobacteria</taxon>
        <taxon>Rhodobacterales</taxon>
        <taxon>Paracoccaceae</taxon>
        <taxon>Cribrihabitans</taxon>
    </lineage>
</organism>
<sequence>MIAGGWITDLIGVGLAIALVLIQKGVYKSRGTSI</sequence>
<feature type="transmembrane region" description="Helical" evidence="1">
    <location>
        <begin position="6"/>
        <end position="27"/>
    </location>
</feature>
<gene>
    <name evidence="2" type="ORF">SAMN05444007_102459</name>
</gene>
<dbReference type="AlphaFoldDB" id="A0A1H6U894"/>
<keyword evidence="1" id="KW-0812">Transmembrane</keyword>
<keyword evidence="3" id="KW-1185">Reference proteome</keyword>
<name>A0A1H6U894_9RHOB</name>
<proteinExistence type="predicted"/>
<dbReference type="EMBL" id="FNYD01000002">
    <property type="protein sequence ID" value="SEI84505.1"/>
    <property type="molecule type" value="Genomic_DNA"/>
</dbReference>
<keyword evidence="1" id="KW-0472">Membrane</keyword>
<evidence type="ECO:0000256" key="1">
    <source>
        <dbReference type="SAM" id="Phobius"/>
    </source>
</evidence>
<evidence type="ECO:0000313" key="2">
    <source>
        <dbReference type="EMBL" id="SEI84505.1"/>
    </source>
</evidence>